<sequence length="248" mass="28208">MRFMMFTVFRVAPGALPDVRAEVVDDAHAYLERVAESGVSIRGIYDVAGLRGDADFMMWTHADTVEGLQAAYSGFRRCRLGRACTTVWSAVALHRPAEFNRTHIAAYVADEEPGQFVCVYPFSRSLEWYLLPDAERRRQLAEHGRAARAYPDVRANTVSSFGLSDYEWILAFEAPDSSRIVDMMRDLRATDARRHVRLETPFFSGPRTGLDALVARLPRGSPTISRMIRAILVIARIILVPWWHDRRH</sequence>
<feature type="binding site" description="axial binding residue" evidence="9">
    <location>
        <position position="143"/>
    </location>
    <ligand>
        <name>Fe-coproporphyrin III</name>
        <dbReference type="ChEBI" id="CHEBI:68438"/>
    </ligand>
    <ligandPart>
        <name>Fe</name>
        <dbReference type="ChEBI" id="CHEBI:18248"/>
    </ligandPart>
</feature>
<dbReference type="EC" id="1.3.98.5" evidence="8 9"/>
<evidence type="ECO:0000256" key="3">
    <source>
        <dbReference type="ARBA" id="ARBA00022723"/>
    </source>
</evidence>
<dbReference type="GO" id="GO:0046872">
    <property type="term" value="F:metal ion binding"/>
    <property type="evidence" value="ECO:0007669"/>
    <property type="project" value="UniProtKB-KW"/>
</dbReference>
<comment type="caution">
    <text evidence="10">The sequence shown here is derived from an EMBL/GenBank/DDBJ whole genome shotgun (WGS) entry which is preliminary data.</text>
</comment>
<keyword evidence="9" id="KW-0560">Oxidoreductase</keyword>
<evidence type="ECO:0000313" key="11">
    <source>
        <dbReference type="Proteomes" id="UP000005951"/>
    </source>
</evidence>
<comment type="catalytic activity">
    <reaction evidence="9">
        <text>Fe-coproporphyrin III + H2O2 + H(+) = harderoheme III + CO2 + 2 H2O</text>
        <dbReference type="Rhea" id="RHEA:57940"/>
        <dbReference type="ChEBI" id="CHEBI:15377"/>
        <dbReference type="ChEBI" id="CHEBI:15378"/>
        <dbReference type="ChEBI" id="CHEBI:16240"/>
        <dbReference type="ChEBI" id="CHEBI:16526"/>
        <dbReference type="ChEBI" id="CHEBI:68438"/>
        <dbReference type="ChEBI" id="CHEBI:142463"/>
    </reaction>
</comment>
<name>K8XSQ5_RHOOP</name>
<dbReference type="Proteomes" id="UP000005951">
    <property type="component" value="Unassembled WGS sequence"/>
</dbReference>
<dbReference type="PANTHER" id="PTHR36843:SF1">
    <property type="entry name" value="COPROHEME DECARBOXYLASE"/>
    <property type="match status" value="1"/>
</dbReference>
<dbReference type="GO" id="GO:0006785">
    <property type="term" value="P:heme B biosynthetic process"/>
    <property type="evidence" value="ECO:0007669"/>
    <property type="project" value="UniProtKB-UniRule"/>
</dbReference>
<dbReference type="EMBL" id="AJYC02000004">
    <property type="protein sequence ID" value="EKT84718.1"/>
    <property type="molecule type" value="Genomic_DNA"/>
</dbReference>
<dbReference type="AlphaFoldDB" id="K8XSQ5"/>
<reference evidence="10 11" key="1">
    <citation type="journal article" date="2013" name="Genome Announc.">
        <title>Draft Genome Sequence of Rhodococcus opacus Strain M213 Shows a Diverse Catabolic Potential.</title>
        <authorList>
            <person name="Pathak A."/>
            <person name="Green S.J."/>
            <person name="Ogram A."/>
            <person name="Chauhan A."/>
        </authorList>
    </citation>
    <scope>NUCLEOTIDE SEQUENCE [LARGE SCALE GENOMIC DNA]</scope>
    <source>
        <strain evidence="10 11">M213</strain>
    </source>
</reference>
<keyword evidence="2 9" id="KW-0349">Heme</keyword>
<evidence type="ECO:0000313" key="10">
    <source>
        <dbReference type="EMBL" id="EKT84718.1"/>
    </source>
</evidence>
<evidence type="ECO:0000256" key="5">
    <source>
        <dbReference type="ARBA" id="ARBA00029882"/>
    </source>
</evidence>
<dbReference type="GO" id="GO:0020037">
    <property type="term" value="F:heme binding"/>
    <property type="evidence" value="ECO:0007669"/>
    <property type="project" value="InterPro"/>
</dbReference>
<dbReference type="PANTHER" id="PTHR36843">
    <property type="entry name" value="HEME-DEPENDENT PEROXIDASE YWFI-RELATED"/>
    <property type="match status" value="1"/>
</dbReference>
<evidence type="ECO:0000256" key="9">
    <source>
        <dbReference type="HAMAP-Rule" id="MF_02244"/>
    </source>
</evidence>
<comment type="catalytic activity">
    <reaction evidence="9">
        <text>harderoheme III + H2O2 + H(+) = heme b + CO2 + 2 H2O</text>
        <dbReference type="Rhea" id="RHEA:57944"/>
        <dbReference type="ChEBI" id="CHEBI:15377"/>
        <dbReference type="ChEBI" id="CHEBI:15378"/>
        <dbReference type="ChEBI" id="CHEBI:16240"/>
        <dbReference type="ChEBI" id="CHEBI:16526"/>
        <dbReference type="ChEBI" id="CHEBI:60344"/>
        <dbReference type="ChEBI" id="CHEBI:142463"/>
    </reaction>
</comment>
<dbReference type="Gene3D" id="3.30.70.1030">
    <property type="entry name" value="Apc35880, domain 1"/>
    <property type="match status" value="2"/>
</dbReference>
<dbReference type="SUPFAM" id="SSF54909">
    <property type="entry name" value="Dimeric alpha+beta barrel"/>
    <property type="match status" value="1"/>
</dbReference>
<keyword evidence="9" id="KW-0350">Heme biosynthesis</keyword>
<keyword evidence="4 9" id="KW-0408">Iron</keyword>
<keyword evidence="3 9" id="KW-0479">Metal-binding</keyword>
<proteinExistence type="inferred from homology"/>
<comment type="similarity">
    <text evidence="9">Belongs to the ChdC family. Type 2 subfamily.</text>
</comment>
<evidence type="ECO:0000256" key="8">
    <source>
        <dbReference type="ARBA" id="ARBA00050019"/>
    </source>
</evidence>
<protein>
    <recommendedName>
        <fullName evidence="1 9">Coproheme decarboxylase</fullName>
        <ecNumber evidence="8 9">1.3.98.5</ecNumber>
    </recommendedName>
    <alternativeName>
        <fullName evidence="5 9">Coproheme III oxidative decarboxylase</fullName>
    </alternativeName>
    <alternativeName>
        <fullName evidence="6 9">Hydrogen peroxide-dependent heme synthase</fullName>
    </alternativeName>
</protein>
<comment type="function">
    <text evidence="9">Involved in coproporphyrin-dependent heme b biosynthesis. Catalyzes the decarboxylation of Fe-coproporphyrin III (coproheme) to heme b (protoheme IX), the last step of the pathway. The reaction occurs in a stepwise manner with a three-propionate intermediate.</text>
</comment>
<comment type="pathway">
    <text evidence="9">Porphyrin-containing compound metabolism; protoheme biosynthesis.</text>
</comment>
<comment type="cofactor">
    <cofactor evidence="9">
        <name>Fe-coproporphyrin III</name>
        <dbReference type="ChEBI" id="CHEBI:68438"/>
    </cofactor>
    <text evidence="9">Fe-coproporphyrin III acts as both substrate and redox cofactor.</text>
</comment>
<evidence type="ECO:0000256" key="4">
    <source>
        <dbReference type="ARBA" id="ARBA00023004"/>
    </source>
</evidence>
<gene>
    <name evidence="9" type="primary">chdC</name>
    <name evidence="10" type="ORF">WSS_A00325</name>
</gene>
<feature type="active site" evidence="9">
    <location>
        <position position="120"/>
    </location>
</feature>
<evidence type="ECO:0000256" key="1">
    <source>
        <dbReference type="ARBA" id="ARBA00014413"/>
    </source>
</evidence>
<organism evidence="10 11">
    <name type="scientific">Rhodococcus opacus M213</name>
    <dbReference type="NCBI Taxonomy" id="1129896"/>
    <lineage>
        <taxon>Bacteria</taxon>
        <taxon>Bacillati</taxon>
        <taxon>Actinomycetota</taxon>
        <taxon>Actinomycetes</taxon>
        <taxon>Mycobacteriales</taxon>
        <taxon>Nocardiaceae</taxon>
        <taxon>Rhodococcus</taxon>
    </lineage>
</organism>
<accession>K8XSQ5</accession>
<dbReference type="InterPro" id="IPR010644">
    <property type="entry name" value="ChdC/CLD"/>
</dbReference>
<evidence type="ECO:0000256" key="6">
    <source>
        <dbReference type="ARBA" id="ARBA00030236"/>
    </source>
</evidence>
<dbReference type="InterPro" id="IPR011008">
    <property type="entry name" value="Dimeric_a/b-barrel"/>
</dbReference>
<dbReference type="GO" id="GO:0016634">
    <property type="term" value="F:oxidoreductase activity, acting on the CH-CH group of donors, oxygen as acceptor"/>
    <property type="evidence" value="ECO:0007669"/>
    <property type="project" value="UniProtKB-UniRule"/>
</dbReference>
<dbReference type="HAMAP" id="MF_02244">
    <property type="entry name" value="Coproheme_decarbox_2"/>
    <property type="match status" value="1"/>
</dbReference>
<dbReference type="Pfam" id="PF06778">
    <property type="entry name" value="Chlor_dismutase"/>
    <property type="match status" value="1"/>
</dbReference>
<dbReference type="NCBIfam" id="NF042928">
    <property type="entry name" value="HemQ_actino"/>
    <property type="match status" value="1"/>
</dbReference>
<evidence type="ECO:0000256" key="7">
    <source>
        <dbReference type="ARBA" id="ARBA00049896"/>
    </source>
</evidence>
<comment type="catalytic activity">
    <reaction evidence="7">
        <text>Fe-coproporphyrin III + 2 H2O2 + 2 H(+) = heme b + 2 CO2 + 4 H2O</text>
        <dbReference type="Rhea" id="RHEA:56516"/>
        <dbReference type="ChEBI" id="CHEBI:15377"/>
        <dbReference type="ChEBI" id="CHEBI:15378"/>
        <dbReference type="ChEBI" id="CHEBI:16240"/>
        <dbReference type="ChEBI" id="CHEBI:16526"/>
        <dbReference type="ChEBI" id="CHEBI:60344"/>
        <dbReference type="ChEBI" id="CHEBI:68438"/>
        <dbReference type="EC" id="1.3.98.5"/>
    </reaction>
    <physiologicalReaction direction="left-to-right" evidence="7">
        <dbReference type="Rhea" id="RHEA:56517"/>
    </physiologicalReaction>
</comment>
<evidence type="ECO:0000256" key="2">
    <source>
        <dbReference type="ARBA" id="ARBA00022617"/>
    </source>
</evidence>